<organism evidence="1 2">
    <name type="scientific">Corchorus capsularis</name>
    <name type="common">Jute</name>
    <dbReference type="NCBI Taxonomy" id="210143"/>
    <lineage>
        <taxon>Eukaryota</taxon>
        <taxon>Viridiplantae</taxon>
        <taxon>Streptophyta</taxon>
        <taxon>Embryophyta</taxon>
        <taxon>Tracheophyta</taxon>
        <taxon>Spermatophyta</taxon>
        <taxon>Magnoliopsida</taxon>
        <taxon>eudicotyledons</taxon>
        <taxon>Gunneridae</taxon>
        <taxon>Pentapetalae</taxon>
        <taxon>rosids</taxon>
        <taxon>malvids</taxon>
        <taxon>Malvales</taxon>
        <taxon>Malvaceae</taxon>
        <taxon>Grewioideae</taxon>
        <taxon>Apeibeae</taxon>
        <taxon>Corchorus</taxon>
    </lineage>
</organism>
<name>A0A1R3J056_COCAP</name>
<evidence type="ECO:0000313" key="1">
    <source>
        <dbReference type="EMBL" id="OMO88208.1"/>
    </source>
</evidence>
<dbReference type="EMBL" id="AWWV01009060">
    <property type="protein sequence ID" value="OMO88208.1"/>
    <property type="molecule type" value="Genomic_DNA"/>
</dbReference>
<keyword evidence="2" id="KW-1185">Reference proteome</keyword>
<accession>A0A1R3J056</accession>
<protein>
    <submittedName>
        <fullName evidence="1">Uncharacterized protein</fullName>
    </submittedName>
</protein>
<sequence length="40" mass="4808">MAQLDNGQWNPPDNSYKNAFVYDEMRHKNARVPWQREVMA</sequence>
<dbReference type="Proteomes" id="UP000188268">
    <property type="component" value="Unassembled WGS sequence"/>
</dbReference>
<dbReference type="Gramene" id="OMO88208">
    <property type="protein sequence ID" value="OMO88208"/>
    <property type="gene ID" value="CCACVL1_08520"/>
</dbReference>
<comment type="caution">
    <text evidence="1">The sequence shown here is derived from an EMBL/GenBank/DDBJ whole genome shotgun (WGS) entry which is preliminary data.</text>
</comment>
<dbReference type="AlphaFoldDB" id="A0A1R3J056"/>
<proteinExistence type="predicted"/>
<reference evidence="1 2" key="1">
    <citation type="submission" date="2013-09" db="EMBL/GenBank/DDBJ databases">
        <title>Corchorus capsularis genome sequencing.</title>
        <authorList>
            <person name="Alam M."/>
            <person name="Haque M.S."/>
            <person name="Islam M.S."/>
            <person name="Emdad E.M."/>
            <person name="Islam M.M."/>
            <person name="Ahmed B."/>
            <person name="Halim A."/>
            <person name="Hossen Q.M.M."/>
            <person name="Hossain M.Z."/>
            <person name="Ahmed R."/>
            <person name="Khan M.M."/>
            <person name="Islam R."/>
            <person name="Rashid M.M."/>
            <person name="Khan S.A."/>
            <person name="Rahman M.S."/>
            <person name="Alam M."/>
        </authorList>
    </citation>
    <scope>NUCLEOTIDE SEQUENCE [LARGE SCALE GENOMIC DNA]</scope>
    <source>
        <strain evidence="2">cv. CVL-1</strain>
        <tissue evidence="1">Whole seedling</tissue>
    </source>
</reference>
<evidence type="ECO:0000313" key="2">
    <source>
        <dbReference type="Proteomes" id="UP000188268"/>
    </source>
</evidence>
<gene>
    <name evidence="1" type="ORF">CCACVL1_08520</name>
</gene>